<reference evidence="18 19" key="1">
    <citation type="submission" date="2019-01" db="EMBL/GenBank/DDBJ databases">
        <title>Genome sequencing of strain DFW100M-13.</title>
        <authorList>
            <person name="Heo J."/>
            <person name="Kim S.-J."/>
            <person name="Kim J.-S."/>
            <person name="Hong S.-B."/>
            <person name="Kwon S.-W."/>
        </authorList>
    </citation>
    <scope>NUCLEOTIDE SEQUENCE [LARGE SCALE GENOMIC DNA]</scope>
    <source>
        <strain evidence="18 19">DFW100M-13</strain>
    </source>
</reference>
<dbReference type="SFLD" id="SFLDS00003">
    <property type="entry name" value="Haloacid_Dehalogenase"/>
    <property type="match status" value="1"/>
</dbReference>
<feature type="binding site" evidence="16">
    <location>
        <position position="366"/>
    </location>
    <ligand>
        <name>ATP</name>
        <dbReference type="ChEBI" id="CHEBI:30616"/>
    </ligand>
</feature>
<dbReference type="SUPFAM" id="SSF81665">
    <property type="entry name" value="Calcium ATPase, transmembrane domain M"/>
    <property type="match status" value="1"/>
</dbReference>
<keyword evidence="4 16" id="KW-0633">Potassium transport</keyword>
<dbReference type="SFLD" id="SFLDF00027">
    <property type="entry name" value="p-type_atpase"/>
    <property type="match status" value="1"/>
</dbReference>
<dbReference type="EMBL" id="CP035494">
    <property type="protein sequence ID" value="QAY59642.1"/>
    <property type="molecule type" value="Genomic_DNA"/>
</dbReference>
<feature type="transmembrane region" description="Helical" evidence="16">
    <location>
        <begin position="75"/>
        <end position="93"/>
    </location>
</feature>
<keyword evidence="14 16" id="KW-0406">Ion transport</keyword>
<feature type="active site" description="4-aspartylphosphate intermediate" evidence="16">
    <location>
        <position position="325"/>
    </location>
</feature>
<dbReference type="SUPFAM" id="SSF56784">
    <property type="entry name" value="HAD-like"/>
    <property type="match status" value="1"/>
</dbReference>
<dbReference type="InterPro" id="IPR036412">
    <property type="entry name" value="HAD-like_sf"/>
</dbReference>
<dbReference type="InterPro" id="IPR023299">
    <property type="entry name" value="ATPase_P-typ_cyto_dom_N"/>
</dbReference>
<evidence type="ECO:0000256" key="10">
    <source>
        <dbReference type="ARBA" id="ARBA00022842"/>
    </source>
</evidence>
<evidence type="ECO:0000259" key="17">
    <source>
        <dbReference type="Pfam" id="PF00122"/>
    </source>
</evidence>
<dbReference type="Proteomes" id="UP000293995">
    <property type="component" value="Chromosome"/>
</dbReference>
<dbReference type="InterPro" id="IPR059000">
    <property type="entry name" value="ATPase_P-type_domA"/>
</dbReference>
<comment type="similarity">
    <text evidence="16">Belongs to the cation transport ATPase (P-type) (TC 3.A.3) family. Type IA subfamily.</text>
</comment>
<evidence type="ECO:0000256" key="14">
    <source>
        <dbReference type="ARBA" id="ARBA00023065"/>
    </source>
</evidence>
<keyword evidence="3 16" id="KW-1003">Cell membrane</keyword>
<comment type="function">
    <text evidence="16">Part of the high-affinity ATP-driven potassium transport (or Kdp) system, which catalyzes the hydrolysis of ATP coupled with the electrogenic transport of potassium into the cytoplasm. This subunit is responsible for energy coupling to the transport system and for the release of the potassium ions to the cytoplasm.</text>
</comment>
<feature type="transmembrane region" description="Helical" evidence="16">
    <location>
        <begin position="681"/>
        <end position="706"/>
    </location>
</feature>
<dbReference type="GO" id="GO:0008556">
    <property type="term" value="F:P-type potassium transmembrane transporter activity"/>
    <property type="evidence" value="ECO:0007669"/>
    <property type="project" value="UniProtKB-UniRule"/>
</dbReference>
<evidence type="ECO:0000256" key="1">
    <source>
        <dbReference type="ARBA" id="ARBA00004651"/>
    </source>
</evidence>
<evidence type="ECO:0000256" key="7">
    <source>
        <dbReference type="ARBA" id="ARBA00022723"/>
    </source>
</evidence>
<dbReference type="GO" id="GO:0005886">
    <property type="term" value="C:plasma membrane"/>
    <property type="evidence" value="ECO:0007669"/>
    <property type="project" value="UniProtKB-SubCell"/>
</dbReference>
<feature type="binding site" evidence="16">
    <location>
        <position position="549"/>
    </location>
    <ligand>
        <name>Mg(2+)</name>
        <dbReference type="ChEBI" id="CHEBI:18420"/>
    </ligand>
</feature>
<keyword evidence="10 16" id="KW-0460">Magnesium</keyword>
<dbReference type="NCBIfam" id="TIGR01497">
    <property type="entry name" value="kdpB"/>
    <property type="match status" value="1"/>
</dbReference>
<dbReference type="InterPro" id="IPR018303">
    <property type="entry name" value="ATPase_P-typ_P_site"/>
</dbReference>
<comment type="subcellular location">
    <subcellularLocation>
        <location evidence="1 16">Cell membrane</location>
        <topology evidence="1 16">Multi-pass membrane protein</topology>
    </subcellularLocation>
</comment>
<feature type="transmembrane region" description="Helical" evidence="16">
    <location>
        <begin position="611"/>
        <end position="630"/>
    </location>
</feature>
<keyword evidence="13 16" id="KW-1133">Transmembrane helix</keyword>
<protein>
    <recommendedName>
        <fullName evidence="16">Potassium-transporting ATPase ATP-binding subunit</fullName>
        <ecNumber evidence="16">7.2.2.6</ecNumber>
    </recommendedName>
    <alternativeName>
        <fullName evidence="16">ATP phosphohydrolase [potassium-transporting] B chain</fullName>
    </alternativeName>
    <alternativeName>
        <fullName evidence="16">Potassium-binding and translocating subunit B</fullName>
    </alternativeName>
    <alternativeName>
        <fullName evidence="16">Potassium-translocating ATPase B chain</fullName>
    </alternativeName>
</protein>
<keyword evidence="19" id="KW-1185">Reference proteome</keyword>
<dbReference type="InterPro" id="IPR006391">
    <property type="entry name" value="P-type_ATPase_bsu_IA"/>
</dbReference>
<keyword evidence="2 16" id="KW-0813">Transport</keyword>
<feature type="transmembrane region" description="Helical" evidence="16">
    <location>
        <begin position="237"/>
        <end position="261"/>
    </location>
</feature>
<keyword evidence="11 16" id="KW-0630">Potassium</keyword>
<dbReference type="Gene3D" id="3.40.1110.10">
    <property type="entry name" value="Calcium-transporting ATPase, cytoplasmic domain N"/>
    <property type="match status" value="1"/>
</dbReference>
<dbReference type="Pfam" id="PF00122">
    <property type="entry name" value="E1-E2_ATPase"/>
    <property type="match status" value="1"/>
</dbReference>
<dbReference type="InterPro" id="IPR023298">
    <property type="entry name" value="ATPase_P-typ_TM_dom_sf"/>
</dbReference>
<dbReference type="RefSeq" id="WP_129387390.1">
    <property type="nucleotide sequence ID" value="NZ_CP035494.1"/>
</dbReference>
<dbReference type="GO" id="GO:0005524">
    <property type="term" value="F:ATP binding"/>
    <property type="evidence" value="ECO:0007669"/>
    <property type="project" value="UniProtKB-UniRule"/>
</dbReference>
<evidence type="ECO:0000256" key="13">
    <source>
        <dbReference type="ARBA" id="ARBA00022989"/>
    </source>
</evidence>
<dbReference type="PANTHER" id="PTHR43743:SF1">
    <property type="entry name" value="POTASSIUM-TRANSPORTING ATPASE ATP-BINDING SUBUNIT"/>
    <property type="match status" value="1"/>
</dbReference>
<keyword evidence="6 16" id="KW-0812">Transmembrane</keyword>
<dbReference type="PANTHER" id="PTHR43743">
    <property type="entry name" value="POTASSIUM-TRANSPORTING ATPASE ATP-BINDING SUBUNIT"/>
    <property type="match status" value="1"/>
</dbReference>
<feature type="binding site" evidence="16">
    <location>
        <position position="413"/>
    </location>
    <ligand>
        <name>ATP</name>
        <dbReference type="ChEBI" id="CHEBI:30616"/>
    </ligand>
</feature>
<dbReference type="InterPro" id="IPR001757">
    <property type="entry name" value="P_typ_ATPase"/>
</dbReference>
<feature type="transmembrane region" description="Helical" evidence="16">
    <location>
        <begin position="34"/>
        <end position="55"/>
    </location>
</feature>
<evidence type="ECO:0000313" key="19">
    <source>
        <dbReference type="Proteomes" id="UP000293995"/>
    </source>
</evidence>
<dbReference type="InterPro" id="IPR044492">
    <property type="entry name" value="P_typ_ATPase_HD_dom"/>
</dbReference>
<evidence type="ECO:0000256" key="16">
    <source>
        <dbReference type="HAMAP-Rule" id="MF_00285"/>
    </source>
</evidence>
<evidence type="ECO:0000256" key="11">
    <source>
        <dbReference type="ARBA" id="ARBA00022958"/>
    </source>
</evidence>
<dbReference type="InterPro" id="IPR008250">
    <property type="entry name" value="ATPase_P-typ_transduc_dom_A_sf"/>
</dbReference>
<dbReference type="OrthoDB" id="9814270at2"/>
<dbReference type="SFLD" id="SFLDG00002">
    <property type="entry name" value="C1.7:_P-type_atpase_like"/>
    <property type="match status" value="1"/>
</dbReference>
<keyword evidence="7 16" id="KW-0479">Metal-binding</keyword>
<dbReference type="EC" id="7.2.2.6" evidence="16"/>
<dbReference type="HAMAP" id="MF_00285">
    <property type="entry name" value="KdpB"/>
    <property type="match status" value="1"/>
</dbReference>
<accession>A0A4P6EBQ5</accession>
<feature type="domain" description="P-type ATPase A" evidence="17">
    <location>
        <begin position="135"/>
        <end position="226"/>
    </location>
</feature>
<evidence type="ECO:0000256" key="12">
    <source>
        <dbReference type="ARBA" id="ARBA00022967"/>
    </source>
</evidence>
<keyword evidence="12 16" id="KW-1278">Translocase</keyword>
<dbReference type="SUPFAM" id="SSF81653">
    <property type="entry name" value="Calcium ATPase, transduction domain A"/>
    <property type="match status" value="1"/>
</dbReference>
<dbReference type="PRINTS" id="PR00119">
    <property type="entry name" value="CATATPASE"/>
</dbReference>
<evidence type="ECO:0000313" key="18">
    <source>
        <dbReference type="EMBL" id="QAY59642.1"/>
    </source>
</evidence>
<feature type="transmembrane region" description="Helical" evidence="16">
    <location>
        <begin position="642"/>
        <end position="669"/>
    </location>
</feature>
<evidence type="ECO:0000256" key="4">
    <source>
        <dbReference type="ARBA" id="ARBA00022538"/>
    </source>
</evidence>
<evidence type="ECO:0000256" key="9">
    <source>
        <dbReference type="ARBA" id="ARBA00022840"/>
    </source>
</evidence>
<keyword evidence="5 16" id="KW-0597">Phosphoprotein</keyword>
<evidence type="ECO:0000256" key="15">
    <source>
        <dbReference type="ARBA" id="ARBA00023136"/>
    </source>
</evidence>
<keyword evidence="8 16" id="KW-0547">Nucleotide-binding</keyword>
<evidence type="ECO:0000256" key="5">
    <source>
        <dbReference type="ARBA" id="ARBA00022553"/>
    </source>
</evidence>
<dbReference type="Gene3D" id="2.70.150.10">
    <property type="entry name" value="Calcium-transporting ATPase, cytoplasmic transduction domain A"/>
    <property type="match status" value="1"/>
</dbReference>
<name>A0A4P6EBQ5_9MICO</name>
<feature type="transmembrane region" description="Helical" evidence="16">
    <location>
        <begin position="273"/>
        <end position="296"/>
    </location>
</feature>
<keyword evidence="15 16" id="KW-0472">Membrane</keyword>
<evidence type="ECO:0000256" key="2">
    <source>
        <dbReference type="ARBA" id="ARBA00022448"/>
    </source>
</evidence>
<organism evidence="18 19">
    <name type="scientific">Microbacterium protaetiae</name>
    <dbReference type="NCBI Taxonomy" id="2509458"/>
    <lineage>
        <taxon>Bacteria</taxon>
        <taxon>Bacillati</taxon>
        <taxon>Actinomycetota</taxon>
        <taxon>Actinomycetes</taxon>
        <taxon>Micrococcales</taxon>
        <taxon>Microbacteriaceae</taxon>
        <taxon>Microbacterium</taxon>
    </lineage>
</organism>
<evidence type="ECO:0000256" key="6">
    <source>
        <dbReference type="ARBA" id="ARBA00022692"/>
    </source>
</evidence>
<dbReference type="GO" id="GO:0000287">
    <property type="term" value="F:magnesium ion binding"/>
    <property type="evidence" value="ECO:0007669"/>
    <property type="project" value="UniProtKB-UniRule"/>
</dbReference>
<gene>
    <name evidence="16 18" type="primary">kdpB</name>
    <name evidence="18" type="ORF">ET475_06315</name>
</gene>
<keyword evidence="18" id="KW-0378">Hydrolase</keyword>
<feature type="binding site" evidence="16">
    <location>
        <begin position="394"/>
        <end position="401"/>
    </location>
    <ligand>
        <name>ATP</name>
        <dbReference type="ChEBI" id="CHEBI:30616"/>
    </ligand>
</feature>
<sequence length="709" mass="74448">MVTRTPEEGLQSRRCRIAVGILLDALRRMNPRTLWTNPVLLLTWCGGALATLVAIVEPFAGGALASGGTTLPPGFSWSIAVWVWLTLFTANLAEALAEGRGRSQTAGLRSTQAAVMTHRVVGYDAKRDPAAWRAEVVDVNSNELVPGDIVVLNEGDPVPLDGEVVWGVASVDESAITGDAGPVIRALGGDRSAVSAGTSVVSDRLIVRVRERHGQSAVDRMIRLAEGARRQKSPNELALSALIASLSLSFIILVLTLNTIVSPVAPAVSIPVLVALVVCLIPTEVAALLSVTGIAAMSRLLQRNVLVSSAHSLETAADITTVMLDKTGTITRGDRRATRLIPLQGCDDDDLLVAAFLSSVDDPTPEGDSIVRLARAGGHPAVAEDVPDGNPVPFSAHTRMSGRDLRDGTRVRKGAESAVLAWLKHGGTQQRREVVDDVHRKTTAIAQTGGTPLLVAVQQPNMPGRVLGVVDLRDSVKPELPARTARLRALGVRSLMVTGDNPVTAEMIASEAGIDDFLGDATPADKLARITREQEAGNFVAMSGDGTNDAPALAQADIGVAMNSATAAAKGAANMIVLDDDPSRLVEIIETGRRQMATRGALITFNIANDVVRYATMFPALFVGTFPGLAKLNVLGMHSPASAILSTLIFSVVVMGILIPLAMAGVPYRMADLGRALTRNLLYYGVGGVVIAAAGIKLIDLVVGLVPGY</sequence>
<comment type="catalytic activity">
    <reaction evidence="16">
        <text>K(+)(out) + ATP + H2O = K(+)(in) + ADP + phosphate + H(+)</text>
        <dbReference type="Rhea" id="RHEA:16777"/>
        <dbReference type="ChEBI" id="CHEBI:15377"/>
        <dbReference type="ChEBI" id="CHEBI:15378"/>
        <dbReference type="ChEBI" id="CHEBI:29103"/>
        <dbReference type="ChEBI" id="CHEBI:30616"/>
        <dbReference type="ChEBI" id="CHEBI:43474"/>
        <dbReference type="ChEBI" id="CHEBI:456216"/>
        <dbReference type="EC" id="7.2.2.6"/>
    </reaction>
</comment>
<feature type="binding site" evidence="16">
    <location>
        <position position="362"/>
    </location>
    <ligand>
        <name>ATP</name>
        <dbReference type="ChEBI" id="CHEBI:30616"/>
    </ligand>
</feature>
<dbReference type="NCBIfam" id="TIGR01494">
    <property type="entry name" value="ATPase_P-type"/>
    <property type="match status" value="2"/>
</dbReference>
<feature type="binding site" evidence="16">
    <location>
        <position position="545"/>
    </location>
    <ligand>
        <name>Mg(2+)</name>
        <dbReference type="ChEBI" id="CHEBI:18420"/>
    </ligand>
</feature>
<evidence type="ECO:0000256" key="3">
    <source>
        <dbReference type="ARBA" id="ARBA00022475"/>
    </source>
</evidence>
<dbReference type="PROSITE" id="PS00154">
    <property type="entry name" value="ATPASE_E1_E2"/>
    <property type="match status" value="1"/>
</dbReference>
<dbReference type="Pfam" id="PF00702">
    <property type="entry name" value="Hydrolase"/>
    <property type="match status" value="1"/>
</dbReference>
<dbReference type="AlphaFoldDB" id="A0A4P6EBQ5"/>
<keyword evidence="9 16" id="KW-0067">ATP-binding</keyword>
<dbReference type="InterPro" id="IPR023214">
    <property type="entry name" value="HAD_sf"/>
</dbReference>
<dbReference type="KEGG" id="mprt:ET475_06315"/>
<dbReference type="GO" id="GO:0016887">
    <property type="term" value="F:ATP hydrolysis activity"/>
    <property type="evidence" value="ECO:0007669"/>
    <property type="project" value="InterPro"/>
</dbReference>
<comment type="subunit">
    <text evidence="16">The system is composed of three essential subunits: KdpA, KdpB and KdpC.</text>
</comment>
<dbReference type="Gene3D" id="3.40.50.1000">
    <property type="entry name" value="HAD superfamily/HAD-like"/>
    <property type="match status" value="1"/>
</dbReference>
<proteinExistence type="inferred from homology"/>
<evidence type="ECO:0000256" key="8">
    <source>
        <dbReference type="ARBA" id="ARBA00022741"/>
    </source>
</evidence>